<dbReference type="InterPro" id="IPR036631">
    <property type="entry name" value="MGMT_N_sf"/>
</dbReference>
<dbReference type="Gene3D" id="1.10.10.10">
    <property type="entry name" value="Winged helix-like DNA-binding domain superfamily/Winged helix DNA-binding domain"/>
    <property type="match status" value="1"/>
</dbReference>
<evidence type="ECO:0000313" key="5">
    <source>
        <dbReference type="Proteomes" id="UP000295705"/>
    </source>
</evidence>
<feature type="region of interest" description="Disordered" evidence="2">
    <location>
        <begin position="1"/>
        <end position="22"/>
    </location>
</feature>
<evidence type="ECO:0000256" key="1">
    <source>
        <dbReference type="ARBA" id="ARBA00022763"/>
    </source>
</evidence>
<dbReference type="SUPFAM" id="SSF46767">
    <property type="entry name" value="Methylated DNA-protein cysteine methyltransferase, C-terminal domain"/>
    <property type="match status" value="1"/>
</dbReference>
<gene>
    <name evidence="4" type="ORF">EV188_101445</name>
</gene>
<dbReference type="GO" id="GO:0003908">
    <property type="term" value="F:methylated-DNA-[protein]-cysteine S-methyltransferase activity"/>
    <property type="evidence" value="ECO:0007669"/>
    <property type="project" value="InterPro"/>
</dbReference>
<dbReference type="InterPro" id="IPR036388">
    <property type="entry name" value="WH-like_DNA-bd_sf"/>
</dbReference>
<evidence type="ECO:0000259" key="3">
    <source>
        <dbReference type="Pfam" id="PF01035"/>
    </source>
</evidence>
<organism evidence="4 5">
    <name type="scientific">Actinomycetospora succinea</name>
    <dbReference type="NCBI Taxonomy" id="663603"/>
    <lineage>
        <taxon>Bacteria</taxon>
        <taxon>Bacillati</taxon>
        <taxon>Actinomycetota</taxon>
        <taxon>Actinomycetes</taxon>
        <taxon>Pseudonocardiales</taxon>
        <taxon>Pseudonocardiaceae</taxon>
        <taxon>Actinomycetospora</taxon>
    </lineage>
</organism>
<accession>A0A4R6VRK1</accession>
<dbReference type="EMBL" id="SNYO01000001">
    <property type="protein sequence ID" value="TDQ65196.1"/>
    <property type="molecule type" value="Genomic_DNA"/>
</dbReference>
<comment type="caution">
    <text evidence="4">The sequence shown here is derived from an EMBL/GenBank/DDBJ whole genome shotgun (WGS) entry which is preliminary data.</text>
</comment>
<evidence type="ECO:0000313" key="4">
    <source>
        <dbReference type="EMBL" id="TDQ65196.1"/>
    </source>
</evidence>
<dbReference type="AlphaFoldDB" id="A0A4R6VRK1"/>
<dbReference type="PANTHER" id="PTHR10815">
    <property type="entry name" value="METHYLATED-DNA--PROTEIN-CYSTEINE METHYLTRANSFERASE"/>
    <property type="match status" value="1"/>
</dbReference>
<reference evidence="4 5" key="1">
    <citation type="submission" date="2019-03" db="EMBL/GenBank/DDBJ databases">
        <title>Genomic Encyclopedia of Type Strains, Phase IV (KMG-IV): sequencing the most valuable type-strain genomes for metagenomic binning, comparative biology and taxonomic classification.</title>
        <authorList>
            <person name="Goeker M."/>
        </authorList>
    </citation>
    <scope>NUCLEOTIDE SEQUENCE [LARGE SCALE GENOMIC DNA]</scope>
    <source>
        <strain evidence="4 5">DSM 45775</strain>
    </source>
</reference>
<sequence>MRSVRDRLDYPPNRPRSSSLSATDHGISLCAFEDTPAKAWKHLQTARPAGDTFTASMWLSRACQELDAYFASALTEFTVPVDLRSVPEFDRRVLAALQEVPAGRTTTYSELAVRAGAGPQGARRVGGVMARNPVLVLVACHRVLGARGDLIGYASGVERKRALLDLEHETAAELPAAG</sequence>
<dbReference type="PANTHER" id="PTHR10815:SF5">
    <property type="entry name" value="METHYLATED-DNA--PROTEIN-CYSTEINE METHYLTRANSFERASE"/>
    <property type="match status" value="1"/>
</dbReference>
<evidence type="ECO:0000256" key="2">
    <source>
        <dbReference type="SAM" id="MobiDB-lite"/>
    </source>
</evidence>
<dbReference type="GO" id="GO:0032259">
    <property type="term" value="P:methylation"/>
    <property type="evidence" value="ECO:0007669"/>
    <property type="project" value="UniProtKB-KW"/>
</dbReference>
<dbReference type="NCBIfam" id="TIGR00589">
    <property type="entry name" value="ogt"/>
    <property type="match status" value="1"/>
</dbReference>
<dbReference type="Gene3D" id="3.30.160.70">
    <property type="entry name" value="Methylated DNA-protein cysteine methyltransferase domain"/>
    <property type="match status" value="1"/>
</dbReference>
<keyword evidence="5" id="KW-1185">Reference proteome</keyword>
<feature type="domain" description="Methylated-DNA-[protein]-cysteine S-methyltransferase DNA binding" evidence="3">
    <location>
        <begin position="88"/>
        <end position="168"/>
    </location>
</feature>
<dbReference type="Proteomes" id="UP000295705">
    <property type="component" value="Unassembled WGS sequence"/>
</dbReference>
<keyword evidence="4" id="KW-0808">Transferase</keyword>
<keyword evidence="4" id="KW-0489">Methyltransferase</keyword>
<dbReference type="InterPro" id="IPR036217">
    <property type="entry name" value="MethylDNA_cys_MeTrfase_DNAb"/>
</dbReference>
<dbReference type="SUPFAM" id="SSF53155">
    <property type="entry name" value="Methylated DNA-protein cysteine methyltransferase domain"/>
    <property type="match status" value="1"/>
</dbReference>
<dbReference type="InterPro" id="IPR014048">
    <property type="entry name" value="MethylDNA_cys_MeTrfase_DNA-bd"/>
</dbReference>
<protein>
    <submittedName>
        <fullName evidence="4">Methylated-DNA-[protein]-cysteine S-methyltransferase</fullName>
    </submittedName>
</protein>
<name>A0A4R6VRK1_9PSEU</name>
<keyword evidence="1" id="KW-0227">DNA damage</keyword>
<dbReference type="CDD" id="cd06445">
    <property type="entry name" value="ATase"/>
    <property type="match status" value="1"/>
</dbReference>
<dbReference type="Pfam" id="PF01035">
    <property type="entry name" value="DNA_binding_1"/>
    <property type="match status" value="1"/>
</dbReference>
<proteinExistence type="predicted"/>
<dbReference type="GO" id="GO:0006281">
    <property type="term" value="P:DNA repair"/>
    <property type="evidence" value="ECO:0007669"/>
    <property type="project" value="InterPro"/>
</dbReference>